<dbReference type="InterPro" id="IPR014729">
    <property type="entry name" value="Rossmann-like_a/b/a_fold"/>
</dbReference>
<proteinExistence type="predicted"/>
<evidence type="ECO:0000313" key="2">
    <source>
        <dbReference type="EMBL" id="MCW3483731.1"/>
    </source>
</evidence>
<dbReference type="InterPro" id="IPR003848">
    <property type="entry name" value="DUF218"/>
</dbReference>
<organism evidence="2 3">
    <name type="scientific">Chitinophaga nivalis</name>
    <dbReference type="NCBI Taxonomy" id="2991709"/>
    <lineage>
        <taxon>Bacteria</taxon>
        <taxon>Pseudomonadati</taxon>
        <taxon>Bacteroidota</taxon>
        <taxon>Chitinophagia</taxon>
        <taxon>Chitinophagales</taxon>
        <taxon>Chitinophagaceae</taxon>
        <taxon>Chitinophaga</taxon>
    </lineage>
</organism>
<comment type="caution">
    <text evidence="2">The sequence shown here is derived from an EMBL/GenBank/DDBJ whole genome shotgun (WGS) entry which is preliminary data.</text>
</comment>
<reference evidence="2 3" key="1">
    <citation type="submission" date="2022-10" db="EMBL/GenBank/DDBJ databases">
        <title>Chitinophaga nivalis PC15 sp. nov., isolated from Pyeongchang county, South Korea.</title>
        <authorList>
            <person name="Trinh H.N."/>
        </authorList>
    </citation>
    <scope>NUCLEOTIDE SEQUENCE [LARGE SCALE GENOMIC DNA]</scope>
    <source>
        <strain evidence="2 3">PC14</strain>
    </source>
</reference>
<dbReference type="InterPro" id="IPR051599">
    <property type="entry name" value="Cell_Envelope_Assoc"/>
</dbReference>
<dbReference type="CDD" id="cd06259">
    <property type="entry name" value="YdcF-like"/>
    <property type="match status" value="1"/>
</dbReference>
<dbReference type="EMBL" id="JAPDNS010000001">
    <property type="protein sequence ID" value="MCW3483731.1"/>
    <property type="molecule type" value="Genomic_DNA"/>
</dbReference>
<dbReference type="PANTHER" id="PTHR30336">
    <property type="entry name" value="INNER MEMBRANE PROTEIN, PROBABLE PERMEASE"/>
    <property type="match status" value="1"/>
</dbReference>
<accession>A0ABT3IID4</accession>
<dbReference type="Pfam" id="PF02698">
    <property type="entry name" value="DUF218"/>
    <property type="match status" value="1"/>
</dbReference>
<gene>
    <name evidence="2" type="ORF">OL497_07500</name>
</gene>
<protein>
    <submittedName>
        <fullName evidence="2">YdcF family protein</fullName>
    </submittedName>
</protein>
<name>A0ABT3IID4_9BACT</name>
<dbReference type="RefSeq" id="WP_264729250.1">
    <property type="nucleotide sequence ID" value="NZ_JAPDNR010000001.1"/>
</dbReference>
<evidence type="ECO:0000259" key="1">
    <source>
        <dbReference type="Pfam" id="PF02698"/>
    </source>
</evidence>
<dbReference type="PANTHER" id="PTHR30336:SF4">
    <property type="entry name" value="ENVELOPE BIOGENESIS FACTOR ELYC"/>
    <property type="match status" value="1"/>
</dbReference>
<keyword evidence="3" id="KW-1185">Reference proteome</keyword>
<feature type="domain" description="DUF218" evidence="1">
    <location>
        <begin position="256"/>
        <end position="379"/>
    </location>
</feature>
<dbReference type="Proteomes" id="UP001207742">
    <property type="component" value="Unassembled WGS sequence"/>
</dbReference>
<sequence length="419" mass="47022">MYSLKKYIVLGALLFLYLPYVAGQSATPDRHYKFLNSRHVLQDKNFYLFTLLEQLPAVKKAVAADTTLKRIGEQYRQRISGAVTGAEVSSLTSPFVFSPQVQHQVTESFARLWLTHPAEMKALLQQMRSSGLFQLYAGFTDEALLARACEDAGKGVSYIINAYTTNEGFRYPKIDSAAWYVKAPAYKQAVAQLLQQLKKDNRSQQLFFRPSLDLALGLLLLNKHDEAARYEPLMATNQEAYTHLKSIDWNKYTYSALLILGAGPSDNAPISEACKNRCRMGADMFRKGMAPGIIVSGGHVHPFGTPYAEAVEMKKYLVNELKVPAAAVILEPYARHTTTNVRNAARIAWRSGIPVDKRMMCVSDALHLSYVTSRMFEQRSQEELGYLPAADIQQGELFFISFVPDIRCLQADARDPLDP</sequence>
<dbReference type="Gene3D" id="3.40.50.620">
    <property type="entry name" value="HUPs"/>
    <property type="match status" value="1"/>
</dbReference>
<evidence type="ECO:0000313" key="3">
    <source>
        <dbReference type="Proteomes" id="UP001207742"/>
    </source>
</evidence>